<dbReference type="PANTHER" id="PTHR24068">
    <property type="entry name" value="UBIQUITIN-CONJUGATING ENZYME E2"/>
    <property type="match status" value="1"/>
</dbReference>
<comment type="caution">
    <text evidence="2">The sequence shown here is derived from an EMBL/GenBank/DDBJ whole genome shotgun (WGS) entry which is preliminary data.</text>
</comment>
<keyword evidence="3" id="KW-1185">Reference proteome</keyword>
<dbReference type="SUPFAM" id="SSF54495">
    <property type="entry name" value="UBC-like"/>
    <property type="match status" value="1"/>
</dbReference>
<sequence length="123" mass="13652">MTYWNGTILGPPHSTHENRIYSLSLEVGPEYPAKPPVVKFLTKVNIPCVDQNTGVVKKKPKRLFCFAEGWFAQNPSEASPGGLGACPQKTKWSNFVEKKAKSVLFGLHSVIAILEVDEWLVVL</sequence>
<protein>
    <recommendedName>
        <fullName evidence="1">UBC core domain-containing protein</fullName>
    </recommendedName>
</protein>
<name>A0A642VEM1_9ASCO</name>
<dbReference type="Gene3D" id="3.10.110.10">
    <property type="entry name" value="Ubiquitin Conjugating Enzyme"/>
    <property type="match status" value="1"/>
</dbReference>
<dbReference type="VEuPathDB" id="FungiDB:TRICI_000032"/>
<proteinExistence type="predicted"/>
<evidence type="ECO:0000259" key="1">
    <source>
        <dbReference type="PROSITE" id="PS50127"/>
    </source>
</evidence>
<feature type="domain" description="UBC core" evidence="1">
    <location>
        <begin position="1"/>
        <end position="123"/>
    </location>
</feature>
<dbReference type="EMBL" id="SWFS01000007">
    <property type="protein sequence ID" value="KAA8917830.1"/>
    <property type="molecule type" value="Genomic_DNA"/>
</dbReference>
<organism evidence="2 3">
    <name type="scientific">Trichomonascus ciferrii</name>
    <dbReference type="NCBI Taxonomy" id="44093"/>
    <lineage>
        <taxon>Eukaryota</taxon>
        <taxon>Fungi</taxon>
        <taxon>Dikarya</taxon>
        <taxon>Ascomycota</taxon>
        <taxon>Saccharomycotina</taxon>
        <taxon>Dipodascomycetes</taxon>
        <taxon>Dipodascales</taxon>
        <taxon>Trichomonascaceae</taxon>
        <taxon>Trichomonascus</taxon>
        <taxon>Trichomonascus ciferrii complex</taxon>
    </lineage>
</organism>
<dbReference type="InterPro" id="IPR000608">
    <property type="entry name" value="UBC"/>
</dbReference>
<dbReference type="AlphaFoldDB" id="A0A642VEM1"/>
<accession>A0A642VEM1</accession>
<evidence type="ECO:0000313" key="3">
    <source>
        <dbReference type="Proteomes" id="UP000761534"/>
    </source>
</evidence>
<dbReference type="PROSITE" id="PS50127">
    <property type="entry name" value="UBC_2"/>
    <property type="match status" value="1"/>
</dbReference>
<dbReference type="InterPro" id="IPR016135">
    <property type="entry name" value="UBQ-conjugating_enzyme/RWD"/>
</dbReference>
<dbReference type="OrthoDB" id="6508832at2759"/>
<evidence type="ECO:0000313" key="2">
    <source>
        <dbReference type="EMBL" id="KAA8917830.1"/>
    </source>
</evidence>
<dbReference type="Proteomes" id="UP000761534">
    <property type="component" value="Unassembled WGS sequence"/>
</dbReference>
<reference evidence="2" key="1">
    <citation type="journal article" date="2019" name="G3 (Bethesda)">
        <title>Genome Assemblies of Two Rare Opportunistic Yeast Pathogens: Diutina rugosa (syn. Candida rugosa) and Trichomonascus ciferrii (syn. Candida ciferrii).</title>
        <authorList>
            <person name="Mixao V."/>
            <person name="Saus E."/>
            <person name="Hansen A.P."/>
            <person name="Lass-Florl C."/>
            <person name="Gabaldon T."/>
        </authorList>
    </citation>
    <scope>NUCLEOTIDE SEQUENCE</scope>
    <source>
        <strain evidence="2">CBS 4856</strain>
    </source>
</reference>
<gene>
    <name evidence="2" type="ORF">TRICI_000032</name>
</gene>
<dbReference type="Pfam" id="PF00179">
    <property type="entry name" value="UQ_con"/>
    <property type="match status" value="1"/>
</dbReference>